<dbReference type="InterPro" id="IPR011330">
    <property type="entry name" value="Glyco_hydro/deAcase_b/a-brl"/>
</dbReference>
<protein>
    <recommendedName>
        <fullName evidence="1">NodB homology domain-containing protein</fullName>
    </recommendedName>
</protein>
<name>A0ABP9V680_9DEIO</name>
<dbReference type="Gene3D" id="3.20.20.370">
    <property type="entry name" value="Glycoside hydrolase/deacetylase"/>
    <property type="match status" value="1"/>
</dbReference>
<dbReference type="PANTHER" id="PTHR10587">
    <property type="entry name" value="GLYCOSYL TRANSFERASE-RELATED"/>
    <property type="match status" value="1"/>
</dbReference>
<dbReference type="PROSITE" id="PS51677">
    <property type="entry name" value="NODB"/>
    <property type="match status" value="1"/>
</dbReference>
<dbReference type="Pfam" id="PF01522">
    <property type="entry name" value="Polysacc_deac_1"/>
    <property type="match status" value="1"/>
</dbReference>
<dbReference type="CDD" id="cd10959">
    <property type="entry name" value="CE4_NodB_like_3"/>
    <property type="match status" value="1"/>
</dbReference>
<organism evidence="2 3">
    <name type="scientific">Deinococcus xinjiangensis</name>
    <dbReference type="NCBI Taxonomy" id="457454"/>
    <lineage>
        <taxon>Bacteria</taxon>
        <taxon>Thermotogati</taxon>
        <taxon>Deinococcota</taxon>
        <taxon>Deinococci</taxon>
        <taxon>Deinococcales</taxon>
        <taxon>Deinococcaceae</taxon>
        <taxon>Deinococcus</taxon>
    </lineage>
</organism>
<accession>A0ABP9V680</accession>
<gene>
    <name evidence="2" type="ORF">Dxin01_00513</name>
</gene>
<dbReference type="Pfam" id="PF22790">
    <property type="entry name" value="YkoP"/>
    <property type="match status" value="1"/>
</dbReference>
<evidence type="ECO:0000259" key="1">
    <source>
        <dbReference type="PROSITE" id="PS51677"/>
    </source>
</evidence>
<reference evidence="2 3" key="1">
    <citation type="submission" date="2024-02" db="EMBL/GenBank/DDBJ databases">
        <title>Deinococcus xinjiangensis NBRC 107630.</title>
        <authorList>
            <person name="Ichikawa N."/>
            <person name="Katano-Makiyama Y."/>
            <person name="Hidaka K."/>
        </authorList>
    </citation>
    <scope>NUCLEOTIDE SEQUENCE [LARGE SCALE GENOMIC DNA]</scope>
    <source>
        <strain evidence="2 3">NBRC 107630</strain>
    </source>
</reference>
<dbReference type="InterPro" id="IPR002509">
    <property type="entry name" value="NODB_dom"/>
</dbReference>
<comment type="caution">
    <text evidence="2">The sequence shown here is derived from an EMBL/GenBank/DDBJ whole genome shotgun (WGS) entry which is preliminary data.</text>
</comment>
<dbReference type="InterPro" id="IPR050248">
    <property type="entry name" value="Polysacc_deacetylase_ArnD"/>
</dbReference>
<feature type="domain" description="NodB homology" evidence="1">
    <location>
        <begin position="40"/>
        <end position="225"/>
    </location>
</feature>
<dbReference type="PANTHER" id="PTHR10587:SF137">
    <property type="entry name" value="4-DEOXY-4-FORMAMIDO-L-ARABINOSE-PHOSPHOUNDECAPRENOL DEFORMYLASE ARND-RELATED"/>
    <property type="match status" value="1"/>
</dbReference>
<evidence type="ECO:0000313" key="2">
    <source>
        <dbReference type="EMBL" id="GAA5500788.1"/>
    </source>
</evidence>
<sequence length="405" mass="44097">MKRRWWLLGGAALLGYIGLPYALVQVGNYGLVREGKRARREVALTFDDGPDPATTPAVLDALREAGAKATFFVLAARAEAHPELVARMLAEGHQVGAHAAKHIHAWLRSPWGAYRDPIRAVQRVNAVVQRLDGPPVTLHRPPHGAYTLATVLGQRKAGVRGAHWSIEAGDWNPKLSAEQVRARLERLLVAGAVVVLHDAGVGARTTVPLLPQLLADLGARGYRSVTLRELDGATPQDAAFLKRRAFLTLDAVYDQLGGIRFAGRRADNLFRLAPLPFPLTGIRLADGRPIPKGTPALEFHVNNPILVDLGPRASVRQAKAQDFRVVAAEMQSDPAWQDAQVIFCLSAVSPLLTLVGFETHDLPPADAGRLRGWANMLRRAYGNDPNAKDPKLSILTREQFLALYG</sequence>
<dbReference type="SUPFAM" id="SSF88713">
    <property type="entry name" value="Glycoside hydrolase/deacetylase"/>
    <property type="match status" value="1"/>
</dbReference>
<keyword evidence="3" id="KW-1185">Reference proteome</keyword>
<dbReference type="InterPro" id="IPR054467">
    <property type="entry name" value="YkoP-like_dom"/>
</dbReference>
<dbReference type="RefSeq" id="WP_353540771.1">
    <property type="nucleotide sequence ID" value="NZ_BAABRN010000004.1"/>
</dbReference>
<proteinExistence type="predicted"/>
<dbReference type="Proteomes" id="UP001458946">
    <property type="component" value="Unassembled WGS sequence"/>
</dbReference>
<evidence type="ECO:0000313" key="3">
    <source>
        <dbReference type="Proteomes" id="UP001458946"/>
    </source>
</evidence>
<dbReference type="EMBL" id="BAABRN010000004">
    <property type="protein sequence ID" value="GAA5500788.1"/>
    <property type="molecule type" value="Genomic_DNA"/>
</dbReference>